<gene>
    <name evidence="1" type="ORF">SS37A_08830</name>
</gene>
<name>A0ABN6VCF0_9HYPH</name>
<keyword evidence="2" id="KW-1185">Reference proteome</keyword>
<dbReference type="RefSeq" id="WP_281930749.1">
    <property type="nucleotide sequence ID" value="NZ_AP027142.1"/>
</dbReference>
<protein>
    <submittedName>
        <fullName evidence="1">Uncharacterized protein</fullName>
    </submittedName>
</protein>
<evidence type="ECO:0000313" key="2">
    <source>
        <dbReference type="Proteomes" id="UP001317629"/>
    </source>
</evidence>
<reference evidence="1 2" key="1">
    <citation type="journal article" date="2023" name="Int. J. Syst. Evol. Microbiol.">
        <title>Methylocystis iwaonis sp. nov., a type II methane-oxidizing bacterium from surface soil of a rice paddy field in Japan, and emended description of the genus Methylocystis (ex Whittenbury et al. 1970) Bowman et al. 1993.</title>
        <authorList>
            <person name="Kaise H."/>
            <person name="Sawadogo J.B."/>
            <person name="Alam M.S."/>
            <person name="Ueno C."/>
            <person name="Dianou D."/>
            <person name="Shinjo R."/>
            <person name="Asakawa S."/>
        </authorList>
    </citation>
    <scope>NUCLEOTIDE SEQUENCE [LARGE SCALE GENOMIC DNA]</scope>
    <source>
        <strain evidence="1 2">SS37A-Re</strain>
    </source>
</reference>
<sequence>MMSISFSIASALPVEQTIERIALAQSKYAEILHYFWISDVGEPSARGIEIDADYGFHPKANFMVQWNKDRSEFIRMIPEIFWEVFGEENLLIRDDTCDVITRPYIR</sequence>
<evidence type="ECO:0000313" key="1">
    <source>
        <dbReference type="EMBL" id="BDV33354.1"/>
    </source>
</evidence>
<dbReference type="Gene3D" id="3.30.70.2920">
    <property type="match status" value="1"/>
</dbReference>
<dbReference type="EMBL" id="AP027142">
    <property type="protein sequence ID" value="BDV33354.1"/>
    <property type="molecule type" value="Genomic_DNA"/>
</dbReference>
<accession>A0ABN6VCF0</accession>
<dbReference type="Proteomes" id="UP001317629">
    <property type="component" value="Chromosome"/>
</dbReference>
<dbReference type="InterPro" id="IPR053759">
    <property type="entry name" value="CDI_Immunity_Comp"/>
</dbReference>
<proteinExistence type="predicted"/>
<organism evidence="1 2">
    <name type="scientific">Methylocystis iwaonis</name>
    <dbReference type="NCBI Taxonomy" id="2885079"/>
    <lineage>
        <taxon>Bacteria</taxon>
        <taxon>Pseudomonadati</taxon>
        <taxon>Pseudomonadota</taxon>
        <taxon>Alphaproteobacteria</taxon>
        <taxon>Hyphomicrobiales</taxon>
        <taxon>Methylocystaceae</taxon>
        <taxon>Methylocystis</taxon>
    </lineage>
</organism>